<gene>
    <name evidence="5" type="ORF">ACFQRF_09490</name>
</gene>
<dbReference type="InterPro" id="IPR036505">
    <property type="entry name" value="Amidase/PGRP_sf"/>
</dbReference>
<proteinExistence type="inferred from homology"/>
<dbReference type="InterPro" id="IPR015510">
    <property type="entry name" value="PGRP"/>
</dbReference>
<evidence type="ECO:0000259" key="3">
    <source>
        <dbReference type="SMART" id="SM00644"/>
    </source>
</evidence>
<dbReference type="SMART" id="SM00644">
    <property type="entry name" value="Ami_2"/>
    <property type="match status" value="1"/>
</dbReference>
<dbReference type="SMART" id="SM00701">
    <property type="entry name" value="PGRP"/>
    <property type="match status" value="1"/>
</dbReference>
<dbReference type="InterPro" id="IPR002502">
    <property type="entry name" value="Amidase_domain"/>
</dbReference>
<feature type="domain" description="N-acetylmuramoyl-L-alanine amidase" evidence="3">
    <location>
        <begin position="62"/>
        <end position="210"/>
    </location>
</feature>
<protein>
    <submittedName>
        <fullName evidence="5">Peptidoglycan recognition family protein</fullName>
    </submittedName>
</protein>
<feature type="region of interest" description="Disordered" evidence="2">
    <location>
        <begin position="246"/>
        <end position="276"/>
    </location>
</feature>
<evidence type="ECO:0000313" key="5">
    <source>
        <dbReference type="EMBL" id="MFC7327975.1"/>
    </source>
</evidence>
<dbReference type="Gene3D" id="3.40.80.10">
    <property type="entry name" value="Peptidoglycan recognition protein-like"/>
    <property type="match status" value="1"/>
</dbReference>
<dbReference type="InterPro" id="IPR006311">
    <property type="entry name" value="TAT_signal"/>
</dbReference>
<dbReference type="SUPFAM" id="SSF55846">
    <property type="entry name" value="N-acetylmuramoyl-L-alanine amidase-like"/>
    <property type="match status" value="1"/>
</dbReference>
<evidence type="ECO:0000313" key="6">
    <source>
        <dbReference type="Proteomes" id="UP001596540"/>
    </source>
</evidence>
<dbReference type="PROSITE" id="PS51318">
    <property type="entry name" value="TAT"/>
    <property type="match status" value="1"/>
</dbReference>
<dbReference type="PANTHER" id="PTHR11022">
    <property type="entry name" value="PEPTIDOGLYCAN RECOGNITION PROTEIN"/>
    <property type="match status" value="1"/>
</dbReference>
<comment type="similarity">
    <text evidence="1">Belongs to the N-acetylmuramoyl-L-alanine amidase 2 family.</text>
</comment>
<dbReference type="PANTHER" id="PTHR11022:SF41">
    <property type="entry name" value="PEPTIDOGLYCAN-RECOGNITION PROTEIN LC-RELATED"/>
    <property type="match status" value="1"/>
</dbReference>
<dbReference type="Pfam" id="PF01510">
    <property type="entry name" value="Amidase_2"/>
    <property type="match status" value="1"/>
</dbReference>
<organism evidence="5 6">
    <name type="scientific">Marinactinospora rubrisoli</name>
    <dbReference type="NCBI Taxonomy" id="2715399"/>
    <lineage>
        <taxon>Bacteria</taxon>
        <taxon>Bacillati</taxon>
        <taxon>Actinomycetota</taxon>
        <taxon>Actinomycetes</taxon>
        <taxon>Streptosporangiales</taxon>
        <taxon>Nocardiopsidaceae</taxon>
        <taxon>Marinactinospora</taxon>
    </lineage>
</organism>
<dbReference type="Proteomes" id="UP001596540">
    <property type="component" value="Unassembled WGS sequence"/>
</dbReference>
<feature type="domain" description="Peptidoglycan recognition protein family" evidence="4">
    <location>
        <begin position="50"/>
        <end position="204"/>
    </location>
</feature>
<dbReference type="InterPro" id="IPR006619">
    <property type="entry name" value="PGRP_domain_met/bac"/>
</dbReference>
<evidence type="ECO:0000256" key="2">
    <source>
        <dbReference type="SAM" id="MobiDB-lite"/>
    </source>
</evidence>
<sequence>MSTHEQPAAPGQCSRRSVVRGTVAVAGGVLLGGAVDLGLAAPVHAGPAGFPVYNRKEWGARPYRRRAQVLDNGPTHIVVHHTATANSTNYSKEHAFELSRSIQRYHMRANRWDDTGQHLTISRGGVVMEGRNGTLPAIRRGGHVLGAHTANHNSHTIGIENEGTYTSALPTTELLNALVETCAWLCVAYGLNPSLAIVGHRDYNATACPGDQLYAMLPQLRTDVGARLARLETRLAQLGAEDIAEEQWPSYPDVPTGERSVPFEHGPGIGHDDLTL</sequence>
<evidence type="ECO:0000259" key="4">
    <source>
        <dbReference type="SMART" id="SM00701"/>
    </source>
</evidence>
<dbReference type="RefSeq" id="WP_379870565.1">
    <property type="nucleotide sequence ID" value="NZ_JBHTBH010000004.1"/>
</dbReference>
<evidence type="ECO:0000256" key="1">
    <source>
        <dbReference type="ARBA" id="ARBA00007553"/>
    </source>
</evidence>
<comment type="caution">
    <text evidence="5">The sequence shown here is derived from an EMBL/GenBank/DDBJ whole genome shotgun (WGS) entry which is preliminary data.</text>
</comment>
<accession>A0ABW2KFU6</accession>
<reference evidence="6" key="1">
    <citation type="journal article" date="2019" name="Int. J. Syst. Evol. Microbiol.">
        <title>The Global Catalogue of Microorganisms (GCM) 10K type strain sequencing project: providing services to taxonomists for standard genome sequencing and annotation.</title>
        <authorList>
            <consortium name="The Broad Institute Genomics Platform"/>
            <consortium name="The Broad Institute Genome Sequencing Center for Infectious Disease"/>
            <person name="Wu L."/>
            <person name="Ma J."/>
        </authorList>
    </citation>
    <scope>NUCLEOTIDE SEQUENCE [LARGE SCALE GENOMIC DNA]</scope>
    <source>
        <strain evidence="6">CGMCC 4.7382</strain>
    </source>
</reference>
<keyword evidence="6" id="KW-1185">Reference proteome</keyword>
<name>A0ABW2KFU6_9ACTN</name>
<dbReference type="CDD" id="cd06583">
    <property type="entry name" value="PGRP"/>
    <property type="match status" value="1"/>
</dbReference>
<dbReference type="EMBL" id="JBHTBH010000004">
    <property type="protein sequence ID" value="MFC7327975.1"/>
    <property type="molecule type" value="Genomic_DNA"/>
</dbReference>